<evidence type="ECO:0000256" key="4">
    <source>
        <dbReference type="ARBA" id="ARBA00022801"/>
    </source>
</evidence>
<evidence type="ECO:0000256" key="10">
    <source>
        <dbReference type="HAMAP-Rule" id="MF_01486"/>
    </source>
</evidence>
<dbReference type="Gene3D" id="3.40.50.10930">
    <property type="match status" value="1"/>
</dbReference>
<keyword evidence="6 10" id="KW-0269">Exonuclease</keyword>
<evidence type="ECO:0000256" key="9">
    <source>
        <dbReference type="ARBA" id="ARBA00023204"/>
    </source>
</evidence>
<dbReference type="Gene3D" id="1.10.10.160">
    <property type="match status" value="1"/>
</dbReference>
<comment type="miscellaneous">
    <text evidence="10">In the RecBCD complex, RecB has a slow 3'-5' helicase, an exonuclease activity and loads RecA onto ssDNA, RecD has a fast 5'-3' helicase activity, while RecC stimulates the ATPase and processivity of the RecB helicase and contributes to recognition of the Chi site.</text>
</comment>
<keyword evidence="5 10" id="KW-0347">Helicase</keyword>
<organism evidence="13">
    <name type="scientific">Thiothrix subterranea</name>
    <dbReference type="NCBI Taxonomy" id="2735563"/>
    <lineage>
        <taxon>Bacteria</taxon>
        <taxon>Pseudomonadati</taxon>
        <taxon>Pseudomonadota</taxon>
        <taxon>Gammaproteobacteria</taxon>
        <taxon>Thiotrichales</taxon>
        <taxon>Thiotrichaceae</taxon>
        <taxon>Thiothrix</taxon>
    </lineage>
</organism>
<dbReference type="GO" id="GO:0003677">
    <property type="term" value="F:DNA binding"/>
    <property type="evidence" value="ECO:0007669"/>
    <property type="project" value="UniProtKB-UniRule"/>
</dbReference>
<evidence type="ECO:0000256" key="6">
    <source>
        <dbReference type="ARBA" id="ARBA00022839"/>
    </source>
</evidence>
<evidence type="ECO:0000256" key="7">
    <source>
        <dbReference type="ARBA" id="ARBA00022840"/>
    </source>
</evidence>
<reference evidence="13 14" key="1">
    <citation type="submission" date="2023-08" db="EMBL/GenBank/DDBJ databases">
        <title>New molecular markers tilS and rpoB for phylogenetic and monitoring studies of the genus Thiothrix biodiversity.</title>
        <authorList>
            <person name="Ravin N.V."/>
            <person name="Smolyakov D."/>
            <person name="Markov N.D."/>
            <person name="Beletsky A.V."/>
            <person name="Mardanov A.V."/>
            <person name="Rudenko T.S."/>
            <person name="Grabovich M.Y."/>
        </authorList>
    </citation>
    <scope>NUCLEOTIDE SEQUENCE</scope>
    <source>
        <strain evidence="13">DNT52</strain>
        <strain evidence="12 14">H33</strain>
    </source>
</reference>
<dbReference type="GO" id="GO:0005524">
    <property type="term" value="F:ATP binding"/>
    <property type="evidence" value="ECO:0007669"/>
    <property type="project" value="UniProtKB-UniRule"/>
</dbReference>
<dbReference type="InterPro" id="IPR027417">
    <property type="entry name" value="P-loop_NTPase"/>
</dbReference>
<dbReference type="Proteomes" id="UP001229862">
    <property type="component" value="Chromosome"/>
</dbReference>
<dbReference type="SUPFAM" id="SSF52540">
    <property type="entry name" value="P-loop containing nucleoside triphosphate hydrolases"/>
    <property type="match status" value="2"/>
</dbReference>
<keyword evidence="2 10" id="KW-0547">Nucleotide-binding</keyword>
<dbReference type="SUPFAM" id="SSF52980">
    <property type="entry name" value="Restriction endonuclease-like"/>
    <property type="match status" value="1"/>
</dbReference>
<dbReference type="PANTHER" id="PTHR30591:SF1">
    <property type="entry name" value="RECBCD ENZYME SUBUNIT RECC"/>
    <property type="match status" value="1"/>
</dbReference>
<name>A0AA51R4S2_9GAMM</name>
<dbReference type="InterPro" id="IPR006697">
    <property type="entry name" value="RecC"/>
</dbReference>
<dbReference type="NCBIfam" id="TIGR01450">
    <property type="entry name" value="recC"/>
    <property type="match status" value="1"/>
</dbReference>
<dbReference type="EMBL" id="JAVFKN010000008">
    <property type="protein sequence ID" value="MDQ5768372.1"/>
    <property type="molecule type" value="Genomic_DNA"/>
</dbReference>
<keyword evidence="14" id="KW-1185">Reference proteome</keyword>
<evidence type="ECO:0000256" key="8">
    <source>
        <dbReference type="ARBA" id="ARBA00023125"/>
    </source>
</evidence>
<dbReference type="InterPro" id="IPR011335">
    <property type="entry name" value="Restrct_endonuc-II-like"/>
</dbReference>
<sequence length="1058" mass="120852">MLYLHHSNQLEQLAQQFAQLQRENPLEPLAKEQVVVQNSGMGRWLSLQTAGYNGITANIRYLFPAEMTWELLRMVLAEVPEKDPCAPTMMRWRLFDIFLSEADEWPELARYLSGGAIAAWQLAAQVAKVFDQYLFFRPDWIREWESGKGASDDWQARLWWRVAGEQQLPHWVRLQERFAHALASIDPAVLPKRICFFSVPVLSPGYVQLLGKVAEYLDIHIYLMNPCADYWGDIESEKRKHKQQADVQDYFSVGNPLLASWGRQGRDFLDLLIEANADLDDVELFGEPDESTLLGRIQTDMLLLRMPDVMEWNAADTSIAFHACHSPMREAEVLYDQLLALFTAHPDVTPADVVIMTPDIDKYAPYLDAVFSSAPYPLPFSIADRSPGYAQSITNLCEHLLSIPQGRCDVESVLTLLEFEEVRARIGVDEAQVQQCRAWIRAVNIRWGTDAGMRPELGGANTPEHTWRYGLDRLLLGYAMPGEALFNGILPWNEVEGSQAEMLGRLQQVLEAVFELASWGRQTQSLAEWNRRFRYLLDAVVGDDAPLQAVWQALDNLEKTVTQAGFGQPLEWAVFQSALAEQLDKRSESDGFLGRGITCCALMPMRTVPFRFVALIGMNDGIYPRRDARASFDRMGQGIKRGDRLKRDEDRYLFLESILSARDWLYLSYVGQSPHDNSELPPSVLVSELMDYLERCAPDSREAFLTKHPLQAFSQKYLRGEKGLFTYNRFFQTSTSIEENPTPTLPLSREGVRGTDYCFTPPLIRGGWEGFLPPPDPAYRSLNLADLIRFYQNPARVFLKERFGLRLNEYAEELPVREPFGLEKFRERDVRDCIFQQLQQALPVSTAEPLLRAQGLLPHGKPGELVFRKEADVTEEFFNRIQPLAVWQRAPFSLTEGDFYLSGTLNKLDVTAGRTLYELGKLSYWNWLDAWLHHLALNTLPESICPHVTLIHTPEASYQLEPVSDAREQLKQLLAWYWQGLQAPLPFFPKSGLNLMEQKEPEVAKIMSTWEGSGNFAGECEKPEYRLLYRDSNPLETHEAEFLAIAHGVFGQMLSVRK</sequence>
<keyword evidence="7 10" id="KW-0067">ATP-binding</keyword>
<comment type="similarity">
    <text evidence="10">Belongs to the RecC family.</text>
</comment>
<feature type="domain" description="RecC C-terminal" evidence="11">
    <location>
        <begin position="781"/>
        <end position="999"/>
    </location>
</feature>
<dbReference type="Proteomes" id="UP001223336">
    <property type="component" value="Unassembled WGS sequence"/>
</dbReference>
<evidence type="ECO:0000256" key="3">
    <source>
        <dbReference type="ARBA" id="ARBA00022763"/>
    </source>
</evidence>
<keyword evidence="3 10" id="KW-0227">DNA damage</keyword>
<dbReference type="PANTHER" id="PTHR30591">
    <property type="entry name" value="RECBCD ENZYME SUBUNIT RECC"/>
    <property type="match status" value="1"/>
</dbReference>
<dbReference type="GO" id="GO:0009338">
    <property type="term" value="C:exodeoxyribonuclease V complex"/>
    <property type="evidence" value="ECO:0007669"/>
    <property type="project" value="InterPro"/>
</dbReference>
<dbReference type="Pfam" id="PF04257">
    <property type="entry name" value="Exonuc_V_gamma"/>
    <property type="match status" value="1"/>
</dbReference>
<dbReference type="Pfam" id="PF17946">
    <property type="entry name" value="RecC_C"/>
    <property type="match status" value="1"/>
</dbReference>
<comment type="subunit">
    <text evidence="10">Heterotrimer of RecB, RecC and RecD. All subunits contribute to DNA-binding.</text>
</comment>
<evidence type="ECO:0000313" key="12">
    <source>
        <dbReference type="EMBL" id="MDQ5768372.1"/>
    </source>
</evidence>
<dbReference type="GO" id="GO:0003678">
    <property type="term" value="F:DNA helicase activity"/>
    <property type="evidence" value="ECO:0007669"/>
    <property type="project" value="UniProtKB-UniRule"/>
</dbReference>
<evidence type="ECO:0000313" key="13">
    <source>
        <dbReference type="EMBL" id="WML86960.1"/>
    </source>
</evidence>
<comment type="function">
    <text evidence="10">A helicase/nuclease that prepares dsDNA breaks (DSB) for recombinational DNA repair. Binds to DSBs and unwinds DNA via a highly rapid and processive ATP-dependent bidirectional helicase activity. Unwinds dsDNA until it encounters a Chi (crossover hotspot instigator) sequence from the 3' direction. Cuts ssDNA a few nucleotides 3' to the Chi site. The properties and activities of the enzyme are changed at Chi. The Chi-altered holoenzyme produces a long 3'-ssDNA overhang and facilitates RecA-binding to the ssDNA for homologous DNA recombination and repair. Holoenzyme degrades any linearized DNA that is unable to undergo homologous recombination. In the holoenzyme this subunit recognizes the wild-type Chi sequence, and when added to isolated RecB increases its ATP-dependent helicase processivity.</text>
</comment>
<accession>A0AA51R4S2</accession>
<keyword evidence="1 10" id="KW-0540">Nuclease</keyword>
<keyword evidence="4 10" id="KW-0378">Hydrolase</keyword>
<gene>
    <name evidence="10 13" type="primary">recC</name>
    <name evidence="12" type="ORF">RCC75_07520</name>
    <name evidence="13" type="ORF">RCG00_01050</name>
</gene>
<keyword evidence="8 10" id="KW-0238">DNA-binding</keyword>
<dbReference type="InterPro" id="IPR013986">
    <property type="entry name" value="DExx_box_DNA_helicase_dom_sf"/>
</dbReference>
<dbReference type="HAMAP" id="MF_01486">
    <property type="entry name" value="RecC"/>
    <property type="match status" value="1"/>
</dbReference>
<dbReference type="GO" id="GO:0008854">
    <property type="term" value="F:exodeoxyribonuclease V activity"/>
    <property type="evidence" value="ECO:0007669"/>
    <property type="project" value="InterPro"/>
</dbReference>
<evidence type="ECO:0000256" key="1">
    <source>
        <dbReference type="ARBA" id="ARBA00022722"/>
    </source>
</evidence>
<dbReference type="GO" id="GO:0000724">
    <property type="term" value="P:double-strand break repair via homologous recombination"/>
    <property type="evidence" value="ECO:0007669"/>
    <property type="project" value="UniProtKB-UniRule"/>
</dbReference>
<dbReference type="Gene3D" id="3.40.50.300">
    <property type="entry name" value="P-loop containing nucleotide triphosphate hydrolases"/>
    <property type="match status" value="2"/>
</dbReference>
<evidence type="ECO:0000313" key="14">
    <source>
        <dbReference type="Proteomes" id="UP001223336"/>
    </source>
</evidence>
<dbReference type="EMBL" id="CP133217">
    <property type="protein sequence ID" value="WML86960.1"/>
    <property type="molecule type" value="Genomic_DNA"/>
</dbReference>
<proteinExistence type="inferred from homology"/>
<evidence type="ECO:0000259" key="11">
    <source>
        <dbReference type="Pfam" id="PF17946"/>
    </source>
</evidence>
<evidence type="ECO:0000256" key="5">
    <source>
        <dbReference type="ARBA" id="ARBA00022806"/>
    </source>
</evidence>
<dbReference type="Gene3D" id="1.10.10.990">
    <property type="match status" value="1"/>
</dbReference>
<evidence type="ECO:0000256" key="2">
    <source>
        <dbReference type="ARBA" id="ARBA00022741"/>
    </source>
</evidence>
<dbReference type="AlphaFoldDB" id="A0AA51R4S2"/>
<dbReference type="InterPro" id="IPR041500">
    <property type="entry name" value="RecC_C"/>
</dbReference>
<dbReference type="RefSeq" id="WP_308134416.1">
    <property type="nucleotide sequence ID" value="NZ_CP133217.1"/>
</dbReference>
<keyword evidence="9 10" id="KW-0234">DNA repair</keyword>
<protein>
    <recommendedName>
        <fullName evidence="10">RecBCD enzyme subunit RecC</fullName>
    </recommendedName>
    <alternativeName>
        <fullName evidence="10">Exonuclease V subunit RecC</fullName>
        <shortName evidence="10">ExoV subunit RecC</shortName>
    </alternativeName>
    <alternativeName>
        <fullName evidence="10">Helicase/nuclease RecBCD subunit RecC</fullName>
    </alternativeName>
</protein>
<dbReference type="PIRSF" id="PIRSF000980">
    <property type="entry name" value="RecC"/>
    <property type="match status" value="1"/>
</dbReference>